<accession>A0A3G1TV27</accession>
<dbReference type="EMBL" id="MG640601">
    <property type="protein sequence ID" value="AYF52744.1"/>
    <property type="molecule type" value="Genomic_DNA"/>
</dbReference>
<dbReference type="AlphaFoldDB" id="A0A3G1TV27"/>
<evidence type="ECO:0000313" key="2">
    <source>
        <dbReference type="EMBL" id="AYF52744.1"/>
    </source>
</evidence>
<dbReference type="EMBL" id="CP039730">
    <property type="protein sequence ID" value="QHT44816.1"/>
    <property type="molecule type" value="Genomic_DNA"/>
</dbReference>
<sequence>MTDKTSDLPKLAPKTSRVKRKKDGKTKNAVKKKSVKETSSLLLDIPMSSFDDNTDETSVKIATHVGMNNQNDSFYNLLNSLRELEDKKNQVIASKAPDLTTDLDAEIIQIKQDERSVKSLLKTYFDGFDKELAPYSQAILTKPIQAPHISISLQKKSDE</sequence>
<organism evidence="2">
    <name type="scientific">Enterococcus faecium</name>
    <name type="common">Streptococcus faecium</name>
    <dbReference type="NCBI Taxonomy" id="1352"/>
    <lineage>
        <taxon>Bacteria</taxon>
        <taxon>Bacillati</taxon>
        <taxon>Bacillota</taxon>
        <taxon>Bacilli</taxon>
        <taxon>Lactobacillales</taxon>
        <taxon>Enterococcaceae</taxon>
        <taxon>Enterococcus</taxon>
    </lineage>
</organism>
<feature type="region of interest" description="Disordered" evidence="1">
    <location>
        <begin position="1"/>
        <end position="32"/>
    </location>
</feature>
<proteinExistence type="predicted"/>
<evidence type="ECO:0000256" key="1">
    <source>
        <dbReference type="SAM" id="MobiDB-lite"/>
    </source>
</evidence>
<evidence type="ECO:0000313" key="3">
    <source>
        <dbReference type="EMBL" id="QHT44816.1"/>
    </source>
</evidence>
<reference evidence="3" key="2">
    <citation type="journal article" date="2020" name="J. Antimicrob. Chemother.">
        <title>Tandem amplification of the vanM gene cluster drives vancomycin resistance in vancomycin-variable enterococci.</title>
        <authorList>
            <person name="Sun L."/>
            <person name="Chen Y."/>
            <person name="Hua X."/>
            <person name="Chen Y."/>
            <person name="Hong J."/>
            <person name="Wu X."/>
            <person name="Jiang Y."/>
            <person name="van Schaik W."/>
            <person name="Qu T."/>
            <person name="Yu Y."/>
        </authorList>
    </citation>
    <scope>NUCLEOTIDE SEQUENCE [LARGE SCALE GENOMIC DNA]</scope>
    <source>
        <strain evidence="3">ZY2</strain>
        <plasmid evidence="3">pZY2</plasmid>
    </source>
</reference>
<keyword evidence="2" id="KW-0614">Plasmid</keyword>
<gene>
    <name evidence="3" type="ORF">FCF09_14115</name>
</gene>
<reference evidence="2" key="1">
    <citation type="submission" date="2017-11" db="EMBL/GenBank/DDBJ databases">
        <title>The Silenced vanM Gene Cluster on Plasmid was Prevalent in Clinical Isolates of Enterococci from Hangzhou, China.</title>
        <authorList>
            <person name="Sun L."/>
            <person name="Qu T."/>
            <person name="Chen Y."/>
            <person name="Fu Y."/>
            <person name="Yang Q."/>
            <person name="Yu Y."/>
        </authorList>
    </citation>
    <scope>NUCLEOTIDE SEQUENCE</scope>
    <source>
        <strain evidence="2">SRR6</strain>
        <plasmid evidence="2">pEMSRR6</plasmid>
    </source>
</reference>
<name>A0A3G1TV27_ENTFC</name>
<protein>
    <submittedName>
        <fullName evidence="2">Uncharacterized protein</fullName>
    </submittedName>
</protein>
<geneLocation type="plasmid" evidence="3">
    <name>pZY2</name>
</geneLocation>
<geneLocation type="plasmid" evidence="2">
    <name>pEMSRR6</name>
</geneLocation>
<dbReference type="GeneID" id="66455775"/>
<feature type="compositionally biased region" description="Basic residues" evidence="1">
    <location>
        <begin position="16"/>
        <end position="32"/>
    </location>
</feature>
<dbReference type="RefSeq" id="WP_016922278.1">
    <property type="nucleotide sequence ID" value="NZ_CAWPDR010000070.1"/>
</dbReference>